<dbReference type="PANTHER" id="PTHR12496:SF2">
    <property type="entry name" value="METHYLTRANSFERASE-LIKE PROTEIN 25B"/>
    <property type="match status" value="1"/>
</dbReference>
<dbReference type="Pfam" id="PF13679">
    <property type="entry name" value="Methyltransf_32"/>
    <property type="match status" value="1"/>
</dbReference>
<dbReference type="InterPro" id="IPR025714">
    <property type="entry name" value="Methyltranfer_dom"/>
</dbReference>
<dbReference type="SUPFAM" id="SSF53335">
    <property type="entry name" value="S-adenosyl-L-methionine-dependent methyltransferases"/>
    <property type="match status" value="1"/>
</dbReference>
<evidence type="ECO:0000259" key="1">
    <source>
        <dbReference type="Pfam" id="PF13679"/>
    </source>
</evidence>
<evidence type="ECO:0000313" key="3">
    <source>
        <dbReference type="Proteomes" id="UP001153714"/>
    </source>
</evidence>
<accession>A0A9N9RGM2</accession>
<keyword evidence="3" id="KW-1185">Reference proteome</keyword>
<dbReference type="PANTHER" id="PTHR12496">
    <property type="entry name" value="CGI-41 METHYLTRANSFERASE"/>
    <property type="match status" value="1"/>
</dbReference>
<sequence>MLSKEDVIKNYVKMSLNVIRTYDWLLDLYVLDFFQDDHWSKLPLAWRQSFDNIDPTTLGNVLCGQPVNIILPLSFLALKKAVDLLSIPRKQSISKKHITYVPDYSIGNHPRLKNLFLKHVKLKKRHEISLMAEIVKDVADQTKCKAVLDFGSGVGHLVRMLAYRYELHAAGLECQSQLTEEARKLDLELEYTIRKHITDEHMKKLHKPEHLNVKLTCHQQLTHIELPETLGTYGLVGLHPCGDLGPLLLKHFVSDDKVKFICMVGCCFMKLTDHGYPLSKYTKKLNSELSYPSREIACHAIEVYCDRLKKGNYEDLKIHAYRAALERILVDIDPKLKHAPVRSIKHSDTMNFERYCHLAMERLNVPLPTKTEVWLRGQTDVQMWRRVVTVYSLRLVLAPLVETVVLLDRLLFILEHGISCEIRPVFDPKISPRNHVMIARKQ</sequence>
<name>A0A9N9RGM2_9NEOP</name>
<reference evidence="2" key="1">
    <citation type="submission" date="2021-12" db="EMBL/GenBank/DDBJ databases">
        <authorList>
            <person name="King R."/>
        </authorList>
    </citation>
    <scope>NUCLEOTIDE SEQUENCE</scope>
</reference>
<feature type="domain" description="Methyltransferase" evidence="1">
    <location>
        <begin position="123"/>
        <end position="273"/>
    </location>
</feature>
<gene>
    <name evidence="2" type="ORF">DIATSA_LOCUS13537</name>
</gene>
<protein>
    <recommendedName>
        <fullName evidence="1">Methyltransferase domain-containing protein</fullName>
    </recommendedName>
</protein>
<dbReference type="Proteomes" id="UP001153714">
    <property type="component" value="Chromosome 9"/>
</dbReference>
<dbReference type="OrthoDB" id="5875367at2759"/>
<dbReference type="AlphaFoldDB" id="A0A9N9RGM2"/>
<dbReference type="InterPro" id="IPR052220">
    <property type="entry name" value="METTL25"/>
</dbReference>
<proteinExistence type="predicted"/>
<organism evidence="2 3">
    <name type="scientific">Diatraea saccharalis</name>
    <name type="common">sugarcane borer</name>
    <dbReference type="NCBI Taxonomy" id="40085"/>
    <lineage>
        <taxon>Eukaryota</taxon>
        <taxon>Metazoa</taxon>
        <taxon>Ecdysozoa</taxon>
        <taxon>Arthropoda</taxon>
        <taxon>Hexapoda</taxon>
        <taxon>Insecta</taxon>
        <taxon>Pterygota</taxon>
        <taxon>Neoptera</taxon>
        <taxon>Endopterygota</taxon>
        <taxon>Lepidoptera</taxon>
        <taxon>Glossata</taxon>
        <taxon>Ditrysia</taxon>
        <taxon>Pyraloidea</taxon>
        <taxon>Crambidae</taxon>
        <taxon>Crambinae</taxon>
        <taxon>Diatraea</taxon>
    </lineage>
</organism>
<dbReference type="InterPro" id="IPR029063">
    <property type="entry name" value="SAM-dependent_MTases_sf"/>
</dbReference>
<evidence type="ECO:0000313" key="2">
    <source>
        <dbReference type="EMBL" id="CAG9796340.1"/>
    </source>
</evidence>
<dbReference type="EMBL" id="OU893340">
    <property type="protein sequence ID" value="CAG9796340.1"/>
    <property type="molecule type" value="Genomic_DNA"/>
</dbReference>
<reference evidence="2" key="2">
    <citation type="submission" date="2022-10" db="EMBL/GenBank/DDBJ databases">
        <authorList>
            <consortium name="ENA_rothamsted_submissions"/>
            <consortium name="culmorum"/>
            <person name="King R."/>
        </authorList>
    </citation>
    <scope>NUCLEOTIDE SEQUENCE</scope>
</reference>